<dbReference type="OrthoDB" id="654211at2759"/>
<feature type="domain" description="C2H2-type" evidence="5">
    <location>
        <begin position="137"/>
        <end position="164"/>
    </location>
</feature>
<feature type="domain" description="C2H2-type" evidence="5">
    <location>
        <begin position="81"/>
        <end position="108"/>
    </location>
</feature>
<dbReference type="SMART" id="SM00355">
    <property type="entry name" value="ZnF_C2H2"/>
    <property type="match status" value="2"/>
</dbReference>
<dbReference type="EMBL" id="BGPR01012424">
    <property type="protein sequence ID" value="GBN56001.1"/>
    <property type="molecule type" value="Genomic_DNA"/>
</dbReference>
<evidence type="ECO:0000256" key="2">
    <source>
        <dbReference type="ARBA" id="ARBA00022771"/>
    </source>
</evidence>
<evidence type="ECO:0000313" key="7">
    <source>
        <dbReference type="Proteomes" id="UP000499080"/>
    </source>
</evidence>
<keyword evidence="1" id="KW-0479">Metal-binding</keyword>
<dbReference type="PANTHER" id="PTHR23235">
    <property type="entry name" value="KRUEPPEL-LIKE TRANSCRIPTION FACTOR"/>
    <property type="match status" value="1"/>
</dbReference>
<sequence>MDRIQSQSCHKIFKYDQQKSLSSSKKDDEVFSLSELNELENWATGRGETVDYLDLYTNDEVGDGTSSLNVKAQCHSEHGQFICSRCGKGFRRKDNILIHCRPDTVEKTFSYDSCEKRFFEKYHPARHLQIRRGERPFACDECERRFANKCQLTRHSRTHNGEKSYKCPICGNTF</sequence>
<evidence type="ECO:0000256" key="1">
    <source>
        <dbReference type="ARBA" id="ARBA00022723"/>
    </source>
</evidence>
<evidence type="ECO:0000259" key="5">
    <source>
        <dbReference type="PROSITE" id="PS50157"/>
    </source>
</evidence>
<dbReference type="Gene3D" id="3.30.160.60">
    <property type="entry name" value="Classic Zinc Finger"/>
    <property type="match status" value="3"/>
</dbReference>
<dbReference type="SUPFAM" id="SSF57667">
    <property type="entry name" value="beta-beta-alpha zinc fingers"/>
    <property type="match status" value="2"/>
</dbReference>
<dbReference type="PROSITE" id="PS00028">
    <property type="entry name" value="ZINC_FINGER_C2H2_1"/>
    <property type="match status" value="1"/>
</dbReference>
<protein>
    <submittedName>
        <fullName evidence="6">Zinc finger protein 350</fullName>
    </submittedName>
</protein>
<keyword evidence="7" id="KW-1185">Reference proteome</keyword>
<dbReference type="Pfam" id="PF00096">
    <property type="entry name" value="zf-C2H2"/>
    <property type="match status" value="1"/>
</dbReference>
<dbReference type="PROSITE" id="PS50157">
    <property type="entry name" value="ZINC_FINGER_C2H2_2"/>
    <property type="match status" value="2"/>
</dbReference>
<dbReference type="GO" id="GO:0008270">
    <property type="term" value="F:zinc ion binding"/>
    <property type="evidence" value="ECO:0007669"/>
    <property type="project" value="UniProtKB-KW"/>
</dbReference>
<comment type="caution">
    <text evidence="6">The sequence shown here is derived from an EMBL/GenBank/DDBJ whole genome shotgun (WGS) entry which is preliminary data.</text>
</comment>
<keyword evidence="3" id="KW-0862">Zinc</keyword>
<dbReference type="InterPro" id="IPR013087">
    <property type="entry name" value="Znf_C2H2_type"/>
</dbReference>
<name>A0A4Y2PXN3_ARAVE</name>
<dbReference type="AlphaFoldDB" id="A0A4Y2PXN3"/>
<accession>A0A4Y2PXN3</accession>
<dbReference type="Proteomes" id="UP000499080">
    <property type="component" value="Unassembled WGS sequence"/>
</dbReference>
<dbReference type="InterPro" id="IPR036236">
    <property type="entry name" value="Znf_C2H2_sf"/>
</dbReference>
<organism evidence="6 7">
    <name type="scientific">Araneus ventricosus</name>
    <name type="common">Orbweaver spider</name>
    <name type="synonym">Epeira ventricosa</name>
    <dbReference type="NCBI Taxonomy" id="182803"/>
    <lineage>
        <taxon>Eukaryota</taxon>
        <taxon>Metazoa</taxon>
        <taxon>Ecdysozoa</taxon>
        <taxon>Arthropoda</taxon>
        <taxon>Chelicerata</taxon>
        <taxon>Arachnida</taxon>
        <taxon>Araneae</taxon>
        <taxon>Araneomorphae</taxon>
        <taxon>Entelegynae</taxon>
        <taxon>Araneoidea</taxon>
        <taxon>Araneidae</taxon>
        <taxon>Araneus</taxon>
    </lineage>
</organism>
<keyword evidence="2 4" id="KW-0863">Zinc-finger</keyword>
<proteinExistence type="predicted"/>
<dbReference type="FunFam" id="3.30.160.60:FF:000446">
    <property type="entry name" value="Zinc finger protein"/>
    <property type="match status" value="1"/>
</dbReference>
<evidence type="ECO:0000256" key="3">
    <source>
        <dbReference type="ARBA" id="ARBA00022833"/>
    </source>
</evidence>
<reference evidence="6 7" key="1">
    <citation type="journal article" date="2019" name="Sci. Rep.">
        <title>Orb-weaving spider Araneus ventricosus genome elucidates the spidroin gene catalogue.</title>
        <authorList>
            <person name="Kono N."/>
            <person name="Nakamura H."/>
            <person name="Ohtoshi R."/>
            <person name="Moran D.A.P."/>
            <person name="Shinohara A."/>
            <person name="Yoshida Y."/>
            <person name="Fujiwara M."/>
            <person name="Mori M."/>
            <person name="Tomita M."/>
            <person name="Arakawa K."/>
        </authorList>
    </citation>
    <scope>NUCLEOTIDE SEQUENCE [LARGE SCALE GENOMIC DNA]</scope>
</reference>
<evidence type="ECO:0000256" key="4">
    <source>
        <dbReference type="PROSITE-ProRule" id="PRU00042"/>
    </source>
</evidence>
<evidence type="ECO:0000313" key="6">
    <source>
        <dbReference type="EMBL" id="GBN56001.1"/>
    </source>
</evidence>
<dbReference type="GO" id="GO:0005634">
    <property type="term" value="C:nucleus"/>
    <property type="evidence" value="ECO:0007669"/>
    <property type="project" value="UniProtKB-ARBA"/>
</dbReference>
<gene>
    <name evidence="6" type="primary">ZNF350_0</name>
    <name evidence="6" type="ORF">AVEN_183589_1</name>
</gene>